<accession>A0A4V1J5L0</accession>
<feature type="coiled-coil region" evidence="1">
    <location>
        <begin position="102"/>
        <end position="161"/>
    </location>
</feature>
<feature type="non-terminal residue" evidence="2">
    <location>
        <position position="247"/>
    </location>
</feature>
<evidence type="ECO:0000313" key="2">
    <source>
        <dbReference type="EMBL" id="RKP39429.1"/>
    </source>
</evidence>
<dbReference type="PANTHER" id="PTHR38407">
    <property type="entry name" value="PROTEIN IVY1"/>
    <property type="match status" value="1"/>
</dbReference>
<evidence type="ECO:0000256" key="1">
    <source>
        <dbReference type="SAM" id="Coils"/>
    </source>
</evidence>
<dbReference type="EMBL" id="ML002272">
    <property type="protein sequence ID" value="RKP39429.1"/>
    <property type="molecule type" value="Genomic_DNA"/>
</dbReference>
<proteinExistence type="predicted"/>
<evidence type="ECO:0000313" key="3">
    <source>
        <dbReference type="Proteomes" id="UP000268162"/>
    </source>
</evidence>
<name>A0A4V1J5L0_9FUNG</name>
<keyword evidence="3" id="KW-1185">Reference proteome</keyword>
<dbReference type="InterPro" id="IPR037470">
    <property type="entry name" value="IVY1"/>
</dbReference>
<gene>
    <name evidence="2" type="ORF">BJ085DRAFT_12725</name>
</gene>
<feature type="non-terminal residue" evidence="2">
    <location>
        <position position="1"/>
    </location>
</feature>
<dbReference type="InterPro" id="IPR027267">
    <property type="entry name" value="AH/BAR_dom_sf"/>
</dbReference>
<protein>
    <submittedName>
        <fullName evidence="2">Uncharacterized protein</fullName>
    </submittedName>
</protein>
<dbReference type="GO" id="GO:0000329">
    <property type="term" value="C:fungal-type vacuole membrane"/>
    <property type="evidence" value="ECO:0007669"/>
    <property type="project" value="InterPro"/>
</dbReference>
<sequence length="247" mass="26993">IMDKKDYSTAIARYHAVLVSAANYRVQCSNLGHAAYEFGHALENLARSPGAGDAASGLSSTSGLHYIVANQYALLSNTIFSQFEDPLRESLETFSTSAIEKEKEHDQKVAALSETIQHTENEYVLGAQRGGRELGQFRQALQELTGQLDRLEQLKHDYVADSLQSEQTMANAVLQQASVTIRALTDICDRVSHKAVTDPQLEALLSHCPDPFQVYETTDSSREIFSVLQPLAMMGTSSGGSLRGSLP</sequence>
<organism evidence="2 3">
    <name type="scientific">Dimargaris cristalligena</name>
    <dbReference type="NCBI Taxonomy" id="215637"/>
    <lineage>
        <taxon>Eukaryota</taxon>
        <taxon>Fungi</taxon>
        <taxon>Fungi incertae sedis</taxon>
        <taxon>Zoopagomycota</taxon>
        <taxon>Kickxellomycotina</taxon>
        <taxon>Dimargaritomycetes</taxon>
        <taxon>Dimargaritales</taxon>
        <taxon>Dimargaritaceae</taxon>
        <taxon>Dimargaris</taxon>
    </lineage>
</organism>
<keyword evidence="1" id="KW-0175">Coiled coil</keyword>
<dbReference type="Proteomes" id="UP000268162">
    <property type="component" value="Unassembled WGS sequence"/>
</dbReference>
<dbReference type="Gene3D" id="1.20.1270.60">
    <property type="entry name" value="Arfaptin homology (AH) domain/BAR domain"/>
    <property type="match status" value="1"/>
</dbReference>
<dbReference type="PANTHER" id="PTHR38407:SF1">
    <property type="entry name" value="PROTEIN IVY1"/>
    <property type="match status" value="1"/>
</dbReference>
<dbReference type="STRING" id="215637.A0A4V1J5L0"/>
<reference evidence="3" key="1">
    <citation type="journal article" date="2018" name="Nat. Microbiol.">
        <title>Leveraging single-cell genomics to expand the fungal tree of life.</title>
        <authorList>
            <person name="Ahrendt S.R."/>
            <person name="Quandt C.A."/>
            <person name="Ciobanu D."/>
            <person name="Clum A."/>
            <person name="Salamov A."/>
            <person name="Andreopoulos B."/>
            <person name="Cheng J.F."/>
            <person name="Woyke T."/>
            <person name="Pelin A."/>
            <person name="Henrissat B."/>
            <person name="Reynolds N.K."/>
            <person name="Benny G.L."/>
            <person name="Smith M.E."/>
            <person name="James T.Y."/>
            <person name="Grigoriev I.V."/>
        </authorList>
    </citation>
    <scope>NUCLEOTIDE SEQUENCE [LARGE SCALE GENOMIC DNA]</scope>
    <source>
        <strain evidence="3">RSA 468</strain>
    </source>
</reference>
<dbReference type="GO" id="GO:0005543">
    <property type="term" value="F:phospholipid binding"/>
    <property type="evidence" value="ECO:0007669"/>
    <property type="project" value="InterPro"/>
</dbReference>
<dbReference type="AlphaFoldDB" id="A0A4V1J5L0"/>
<dbReference type="GO" id="GO:0042144">
    <property type="term" value="P:vacuole fusion, non-autophagic"/>
    <property type="evidence" value="ECO:0007669"/>
    <property type="project" value="InterPro"/>
</dbReference>